<gene>
    <name evidence="5" type="ORF">ACFQ4G_05880</name>
</gene>
<dbReference type="InterPro" id="IPR032687">
    <property type="entry name" value="AraC-type_N"/>
</dbReference>
<dbReference type="PANTHER" id="PTHR47894">
    <property type="entry name" value="HTH-TYPE TRANSCRIPTIONAL REGULATOR GADX"/>
    <property type="match status" value="1"/>
</dbReference>
<evidence type="ECO:0000259" key="4">
    <source>
        <dbReference type="PROSITE" id="PS01124"/>
    </source>
</evidence>
<dbReference type="Pfam" id="PF12625">
    <property type="entry name" value="Arabinose_bd"/>
    <property type="match status" value="1"/>
</dbReference>
<organism evidence="5 6">
    <name type="scientific">Methylobacterium marchantiae</name>
    <dbReference type="NCBI Taxonomy" id="600331"/>
    <lineage>
        <taxon>Bacteria</taxon>
        <taxon>Pseudomonadati</taxon>
        <taxon>Pseudomonadota</taxon>
        <taxon>Alphaproteobacteria</taxon>
        <taxon>Hyphomicrobiales</taxon>
        <taxon>Methylobacteriaceae</taxon>
        <taxon>Methylobacterium</taxon>
    </lineage>
</organism>
<dbReference type="InterPro" id="IPR018060">
    <property type="entry name" value="HTH_AraC"/>
</dbReference>
<dbReference type="Pfam" id="PF12833">
    <property type="entry name" value="HTH_18"/>
    <property type="match status" value="1"/>
</dbReference>
<protein>
    <submittedName>
        <fullName evidence="5">AraC family transcriptional regulator ligand-binding domain-containing protein</fullName>
    </submittedName>
</protein>
<keyword evidence="6" id="KW-1185">Reference proteome</keyword>
<dbReference type="Proteomes" id="UP001597176">
    <property type="component" value="Unassembled WGS sequence"/>
</dbReference>
<comment type="caution">
    <text evidence="5">The sequence shown here is derived from an EMBL/GenBank/DDBJ whole genome shotgun (WGS) entry which is preliminary data.</text>
</comment>
<proteinExistence type="predicted"/>
<dbReference type="PROSITE" id="PS01124">
    <property type="entry name" value="HTH_ARAC_FAMILY_2"/>
    <property type="match status" value="1"/>
</dbReference>
<name>A0ABW3WWQ6_9HYPH</name>
<evidence type="ECO:0000313" key="5">
    <source>
        <dbReference type="EMBL" id="MFD1301113.1"/>
    </source>
</evidence>
<dbReference type="PANTHER" id="PTHR47894:SF4">
    <property type="entry name" value="HTH-TYPE TRANSCRIPTIONAL REGULATOR GADX"/>
    <property type="match status" value="1"/>
</dbReference>
<evidence type="ECO:0000256" key="2">
    <source>
        <dbReference type="ARBA" id="ARBA00023125"/>
    </source>
</evidence>
<evidence type="ECO:0000313" key="6">
    <source>
        <dbReference type="Proteomes" id="UP001597176"/>
    </source>
</evidence>
<dbReference type="RefSeq" id="WP_238204642.1">
    <property type="nucleotide sequence ID" value="NZ_JBHTND010000005.1"/>
</dbReference>
<reference evidence="6" key="1">
    <citation type="journal article" date="2019" name="Int. J. Syst. Evol. Microbiol.">
        <title>The Global Catalogue of Microorganisms (GCM) 10K type strain sequencing project: providing services to taxonomists for standard genome sequencing and annotation.</title>
        <authorList>
            <consortium name="The Broad Institute Genomics Platform"/>
            <consortium name="The Broad Institute Genome Sequencing Center for Infectious Disease"/>
            <person name="Wu L."/>
            <person name="Ma J."/>
        </authorList>
    </citation>
    <scope>NUCLEOTIDE SEQUENCE [LARGE SCALE GENOMIC DNA]</scope>
    <source>
        <strain evidence="6">CCUG 56108</strain>
    </source>
</reference>
<dbReference type="Gene3D" id="1.10.10.60">
    <property type="entry name" value="Homeodomain-like"/>
    <property type="match status" value="1"/>
</dbReference>
<dbReference type="SMART" id="SM00342">
    <property type="entry name" value="HTH_ARAC"/>
    <property type="match status" value="1"/>
</dbReference>
<evidence type="ECO:0000256" key="3">
    <source>
        <dbReference type="ARBA" id="ARBA00023163"/>
    </source>
</evidence>
<feature type="domain" description="HTH araC/xylS-type" evidence="4">
    <location>
        <begin position="244"/>
        <end position="326"/>
    </location>
</feature>
<sequence>MLIGLTKARSMGAVADAVERAGGSVARVFSRAEMPLALIEEPDRLILLRDQLRIVEEAAREIGDAALPARLSLGAGVPSLGPYGIRVCASATLGEALALGTTLIVDHLQTATRMDVSVREGRAHVTYAVTDDSPVGRQKNEVLALGYILDVLRRFLGPGFVPRDAGVSGAVLQDRRAIETTLGCDLRLGPGAFVSFEAGLITTKNPRPATAADVMGTAGVPDPSDFLLCTSHLIRLGLLDGRPSIDWLCRRLGLSRRSLQRRFEAHGTSYGACLAQILIGQAKDLLARTDRPVGRIGLDLGYADAAHFTRAFRGWTGLPPSEWRRLATGLATGPAMGR</sequence>
<keyword evidence="3" id="KW-0804">Transcription</keyword>
<keyword evidence="1" id="KW-0805">Transcription regulation</keyword>
<dbReference type="SUPFAM" id="SSF46689">
    <property type="entry name" value="Homeodomain-like"/>
    <property type="match status" value="1"/>
</dbReference>
<evidence type="ECO:0000256" key="1">
    <source>
        <dbReference type="ARBA" id="ARBA00023015"/>
    </source>
</evidence>
<accession>A0ABW3WWQ6</accession>
<dbReference type="InterPro" id="IPR009057">
    <property type="entry name" value="Homeodomain-like_sf"/>
</dbReference>
<dbReference type="EMBL" id="JBHTND010000005">
    <property type="protein sequence ID" value="MFD1301113.1"/>
    <property type="molecule type" value="Genomic_DNA"/>
</dbReference>
<keyword evidence="2" id="KW-0238">DNA-binding</keyword>